<comment type="catalytic activity">
    <reaction evidence="10">
        <text>L-aspartate + O2 = iminosuccinate + H2O2</text>
        <dbReference type="Rhea" id="RHEA:25876"/>
        <dbReference type="ChEBI" id="CHEBI:15379"/>
        <dbReference type="ChEBI" id="CHEBI:16240"/>
        <dbReference type="ChEBI" id="CHEBI:29991"/>
        <dbReference type="ChEBI" id="CHEBI:77875"/>
        <dbReference type="EC" id="1.4.3.16"/>
    </reaction>
    <physiologicalReaction direction="left-to-right" evidence="10">
        <dbReference type="Rhea" id="RHEA:25877"/>
    </physiologicalReaction>
</comment>
<comment type="subcellular location">
    <subcellularLocation>
        <location evidence="12">Cytoplasm</location>
    </subcellularLocation>
</comment>
<dbReference type="InterPro" id="IPR015939">
    <property type="entry name" value="Fum_Rdtase/Succ_DH_flav-like_C"/>
</dbReference>
<dbReference type="SUPFAM" id="SSF56425">
    <property type="entry name" value="Succinate dehydrogenase/fumarate reductase flavoprotein, catalytic domain"/>
    <property type="match status" value="1"/>
</dbReference>
<dbReference type="PANTHER" id="PTHR42716">
    <property type="entry name" value="L-ASPARTATE OXIDASE"/>
    <property type="match status" value="1"/>
</dbReference>
<dbReference type="Pfam" id="PF02910">
    <property type="entry name" value="Succ_DH_flav_C"/>
    <property type="match status" value="1"/>
</dbReference>
<evidence type="ECO:0000259" key="13">
    <source>
        <dbReference type="Pfam" id="PF00890"/>
    </source>
</evidence>
<dbReference type="RefSeq" id="WP_182092820.1">
    <property type="nucleotide sequence ID" value="NZ_CP059540.1"/>
</dbReference>
<dbReference type="Gene3D" id="3.50.50.60">
    <property type="entry name" value="FAD/NAD(P)-binding domain"/>
    <property type="match status" value="1"/>
</dbReference>
<comment type="similarity">
    <text evidence="3 12">Belongs to the FAD-dependent oxidoreductase 2 family. NadB subfamily.</text>
</comment>
<evidence type="ECO:0000256" key="8">
    <source>
        <dbReference type="ARBA" id="ARBA00022827"/>
    </source>
</evidence>
<dbReference type="Proteomes" id="UP000514716">
    <property type="component" value="Chromosome"/>
</dbReference>
<comment type="cofactor">
    <cofactor evidence="1 12">
        <name>FAD</name>
        <dbReference type="ChEBI" id="CHEBI:57692"/>
    </cofactor>
</comment>
<organism evidence="15 16">
    <name type="scientific">Planococcus maritimus</name>
    <dbReference type="NCBI Taxonomy" id="192421"/>
    <lineage>
        <taxon>Bacteria</taxon>
        <taxon>Bacillati</taxon>
        <taxon>Bacillota</taxon>
        <taxon>Bacilli</taxon>
        <taxon>Bacillales</taxon>
        <taxon>Caryophanaceae</taxon>
        <taxon>Planococcus</taxon>
    </lineage>
</organism>
<dbReference type="GO" id="GO:0033765">
    <property type="term" value="F:steroid dehydrogenase activity, acting on the CH-CH group of donors"/>
    <property type="evidence" value="ECO:0007669"/>
    <property type="project" value="UniProtKB-ARBA"/>
</dbReference>
<dbReference type="InterPro" id="IPR036188">
    <property type="entry name" value="FAD/NAD-bd_sf"/>
</dbReference>
<evidence type="ECO:0000256" key="9">
    <source>
        <dbReference type="ARBA" id="ARBA00023002"/>
    </source>
</evidence>
<evidence type="ECO:0000256" key="10">
    <source>
        <dbReference type="ARBA" id="ARBA00048305"/>
    </source>
</evidence>
<evidence type="ECO:0000256" key="3">
    <source>
        <dbReference type="ARBA" id="ARBA00008562"/>
    </source>
</evidence>
<dbReference type="Gene3D" id="3.90.700.10">
    <property type="entry name" value="Succinate dehydrogenase/fumarate reductase flavoprotein, catalytic domain"/>
    <property type="match status" value="1"/>
</dbReference>
<dbReference type="Gene3D" id="1.20.58.100">
    <property type="entry name" value="Fumarate reductase/succinate dehydrogenase flavoprotein-like, C-terminal domain"/>
    <property type="match status" value="1"/>
</dbReference>
<dbReference type="FunFam" id="3.90.700.10:FF:000002">
    <property type="entry name" value="L-aspartate oxidase"/>
    <property type="match status" value="1"/>
</dbReference>
<evidence type="ECO:0000256" key="2">
    <source>
        <dbReference type="ARBA" id="ARBA00004950"/>
    </source>
</evidence>
<sequence>MYDVCIIGGGVAGLMLARSLPDSYSIALLTKQHAYAGNTALAQGGIAASISLDDCAQSHAIDTMLASADHADAERVDILVREGAEIVAELLAKGLPHDADQNGHPALGMEGAHSTRRILHAGGDQTGSMLMQFLLEDSAENMTRLPGHQALELIISQGRCIGVLVSQPSGGRTIIQARHIVLATGGIGQLYSHTSNSSVATGDGLSLAYHAGAVLEDLEFVQFHPTVLTIGGKSCGLISEAVRGEGALLVDRNGKRIMDGIHPLMELAPRDVVARAIEWHWQQHGPVYLDARKVVEFAQNFPSIQTNCLRHGIDPRYERIPVRPGAHFHMGGVKTDSYGATTVAGLFAIGEVASTGVHGANRLASNSLLEGLVFGRRLAKHITELTHPEVPLDVPVKSCVSRLPDFEALDESELKKEMTHVAGILRHPEQLARFLKAHPLRSFRLRDYPDELIAEIHRSTASSLIATAALLRKESRGGHYRLDVPETKEQWTGKVIELSRQGTSLGERKIHLKETVL</sequence>
<evidence type="ECO:0000256" key="5">
    <source>
        <dbReference type="ARBA" id="ARBA00021901"/>
    </source>
</evidence>
<proteinExistence type="inferred from homology"/>
<name>A0A7D7RMZ4_PLAMR</name>
<feature type="domain" description="FAD-dependent oxidoreductase 2 FAD-binding" evidence="13">
    <location>
        <begin position="3"/>
        <end position="368"/>
    </location>
</feature>
<dbReference type="EC" id="1.4.3.16" evidence="4 11"/>
<dbReference type="PANTHER" id="PTHR42716:SF2">
    <property type="entry name" value="L-ASPARTATE OXIDASE, CHLOROPLASTIC"/>
    <property type="match status" value="1"/>
</dbReference>
<dbReference type="GO" id="GO:0005737">
    <property type="term" value="C:cytoplasm"/>
    <property type="evidence" value="ECO:0007669"/>
    <property type="project" value="UniProtKB-SubCell"/>
</dbReference>
<dbReference type="InterPro" id="IPR003953">
    <property type="entry name" value="FAD-dep_OxRdtase_2_FAD-bd"/>
</dbReference>
<dbReference type="SUPFAM" id="SSF51905">
    <property type="entry name" value="FAD/NAD(P)-binding domain"/>
    <property type="match status" value="1"/>
</dbReference>
<keyword evidence="6 12" id="KW-0285">Flavoprotein</keyword>
<evidence type="ECO:0000256" key="11">
    <source>
        <dbReference type="NCBIfam" id="TIGR00551"/>
    </source>
</evidence>
<dbReference type="InterPro" id="IPR027477">
    <property type="entry name" value="Succ_DH/fumarate_Rdtase_cat_sf"/>
</dbReference>
<dbReference type="AlphaFoldDB" id="A0A7D7RMZ4"/>
<keyword evidence="8 12" id="KW-0274">FAD</keyword>
<evidence type="ECO:0000256" key="12">
    <source>
        <dbReference type="RuleBase" id="RU362049"/>
    </source>
</evidence>
<evidence type="ECO:0000313" key="15">
    <source>
        <dbReference type="EMBL" id="QMT18184.1"/>
    </source>
</evidence>
<evidence type="ECO:0000256" key="4">
    <source>
        <dbReference type="ARBA" id="ARBA00012173"/>
    </source>
</evidence>
<dbReference type="Pfam" id="PF00890">
    <property type="entry name" value="FAD_binding_2"/>
    <property type="match status" value="1"/>
</dbReference>
<dbReference type="GO" id="GO:0034628">
    <property type="term" value="P:'de novo' NAD+ biosynthetic process from L-aspartate"/>
    <property type="evidence" value="ECO:0007669"/>
    <property type="project" value="TreeGrafter"/>
</dbReference>
<protein>
    <recommendedName>
        <fullName evidence="5 11">L-aspartate oxidase</fullName>
        <ecNumber evidence="4 11">1.4.3.16</ecNumber>
    </recommendedName>
</protein>
<reference evidence="15 16" key="1">
    <citation type="submission" date="2020-07" db="EMBL/GenBank/DDBJ databases">
        <title>Screening of a cold-adapted Planococcus bacterium producing protease in traditional shrimp paste and protease identification by genome sequencing.</title>
        <authorList>
            <person name="Gao R."/>
            <person name="Leng W."/>
            <person name="Chu Q."/>
            <person name="Wu X."/>
            <person name="Liu H."/>
            <person name="Li X."/>
        </authorList>
    </citation>
    <scope>NUCLEOTIDE SEQUENCE [LARGE SCALE GENOMIC DNA]</scope>
    <source>
        <strain evidence="15 16">XJ11</strain>
    </source>
</reference>
<accession>A0A7D7RMZ4</accession>
<dbReference type="InterPro" id="IPR037099">
    <property type="entry name" value="Fum_R/Succ_DH_flav-like_C_sf"/>
</dbReference>
<dbReference type="InterPro" id="IPR005288">
    <property type="entry name" value="NadB"/>
</dbReference>
<gene>
    <name evidence="15" type="primary">nadB</name>
    <name evidence="15" type="ORF">H1Q58_03960</name>
</gene>
<dbReference type="NCBIfam" id="TIGR00551">
    <property type="entry name" value="nadB"/>
    <property type="match status" value="1"/>
</dbReference>
<evidence type="ECO:0000256" key="1">
    <source>
        <dbReference type="ARBA" id="ARBA00001974"/>
    </source>
</evidence>
<dbReference type="EMBL" id="CP059540">
    <property type="protein sequence ID" value="QMT18184.1"/>
    <property type="molecule type" value="Genomic_DNA"/>
</dbReference>
<keyword evidence="9 12" id="KW-0560">Oxidoreductase</keyword>
<comment type="function">
    <text evidence="12">Catalyzes the oxidation of L-aspartate to iminoaspartate.</text>
</comment>
<evidence type="ECO:0000259" key="14">
    <source>
        <dbReference type="Pfam" id="PF02910"/>
    </source>
</evidence>
<comment type="pathway">
    <text evidence="2 12">Cofactor biosynthesis; NAD(+) biosynthesis; iminoaspartate from L-aspartate (oxidase route): step 1/1.</text>
</comment>
<evidence type="ECO:0000256" key="6">
    <source>
        <dbReference type="ARBA" id="ARBA00022630"/>
    </source>
</evidence>
<dbReference type="KEGG" id="pdec:H1Q58_03960"/>
<keyword evidence="7 12" id="KW-0662">Pyridine nucleotide biosynthesis</keyword>
<dbReference type="GO" id="GO:0008734">
    <property type="term" value="F:L-aspartate oxidase activity"/>
    <property type="evidence" value="ECO:0007669"/>
    <property type="project" value="UniProtKB-UniRule"/>
</dbReference>
<dbReference type="UniPathway" id="UPA00253">
    <property type="reaction ID" value="UER00326"/>
</dbReference>
<dbReference type="SUPFAM" id="SSF46977">
    <property type="entry name" value="Succinate dehydrogenase/fumarate reductase flavoprotein C-terminal domain"/>
    <property type="match status" value="1"/>
</dbReference>
<evidence type="ECO:0000256" key="7">
    <source>
        <dbReference type="ARBA" id="ARBA00022642"/>
    </source>
</evidence>
<feature type="domain" description="Fumarate reductase/succinate dehydrogenase flavoprotein-like C-terminal" evidence="14">
    <location>
        <begin position="462"/>
        <end position="493"/>
    </location>
</feature>
<evidence type="ECO:0000313" key="16">
    <source>
        <dbReference type="Proteomes" id="UP000514716"/>
    </source>
</evidence>
<dbReference type="PRINTS" id="PR00368">
    <property type="entry name" value="FADPNR"/>
</dbReference>
<keyword evidence="16" id="KW-1185">Reference proteome</keyword>